<feature type="region of interest" description="Disordered" evidence="6">
    <location>
        <begin position="135"/>
        <end position="206"/>
    </location>
</feature>
<evidence type="ECO:0000256" key="3">
    <source>
        <dbReference type="ARBA" id="ARBA00023015"/>
    </source>
</evidence>
<dbReference type="Pfam" id="PF00172">
    <property type="entry name" value="Zn_clus"/>
    <property type="match status" value="1"/>
</dbReference>
<dbReference type="Gene3D" id="4.10.240.10">
    <property type="entry name" value="Zn(2)-C6 fungal-type DNA-binding domain"/>
    <property type="match status" value="1"/>
</dbReference>
<dbReference type="EMBL" id="KE504126">
    <property type="protein sequence ID" value="EPT04746.1"/>
    <property type="molecule type" value="Genomic_DNA"/>
</dbReference>
<dbReference type="CDD" id="cd00067">
    <property type="entry name" value="GAL4"/>
    <property type="match status" value="1"/>
</dbReference>
<evidence type="ECO:0000256" key="4">
    <source>
        <dbReference type="ARBA" id="ARBA00023163"/>
    </source>
</evidence>
<dbReference type="PANTHER" id="PTHR47338:SF29">
    <property type="entry name" value="ZN(2)-C6 FUNGAL-TYPE DOMAIN-CONTAINING PROTEIN"/>
    <property type="match status" value="1"/>
</dbReference>
<organism evidence="8 9">
    <name type="scientific">Fomitopsis schrenkii</name>
    <name type="common">Brown rot fungus</name>
    <dbReference type="NCBI Taxonomy" id="2126942"/>
    <lineage>
        <taxon>Eukaryota</taxon>
        <taxon>Fungi</taxon>
        <taxon>Dikarya</taxon>
        <taxon>Basidiomycota</taxon>
        <taxon>Agaricomycotina</taxon>
        <taxon>Agaricomycetes</taxon>
        <taxon>Polyporales</taxon>
        <taxon>Fomitopsis</taxon>
    </lineage>
</organism>
<dbReference type="InterPro" id="IPR050815">
    <property type="entry name" value="TF_fung"/>
</dbReference>
<keyword evidence="5" id="KW-0539">Nucleus</keyword>
<dbReference type="InterPro" id="IPR036864">
    <property type="entry name" value="Zn2-C6_fun-type_DNA-bd_sf"/>
</dbReference>
<dbReference type="OrthoDB" id="10261408at2759"/>
<evidence type="ECO:0000259" key="7">
    <source>
        <dbReference type="PROSITE" id="PS50048"/>
    </source>
</evidence>
<keyword evidence="2" id="KW-0479">Metal-binding</keyword>
<dbReference type="GO" id="GO:0005634">
    <property type="term" value="C:nucleus"/>
    <property type="evidence" value="ECO:0007669"/>
    <property type="project" value="UniProtKB-SubCell"/>
</dbReference>
<feature type="domain" description="Zn(2)-C6 fungal-type" evidence="7">
    <location>
        <begin position="211"/>
        <end position="241"/>
    </location>
</feature>
<sequence length="891" mass="100581">MVASSNGEVYAPYTRVPVVEEGFQSSEDGSELHSPVYDGSYTPEELPYQLGRMMPYSDAMYITSWDGGHYDSADYGSHMREHTMLQGLHVSSPSLDPDLPHTFTNELTLHDPTMLGFETPASRFHPHSLTSATDYTFGVPQSRLPDPPYHTPHDVLHDPPAGYSSHHQVSMPSSTQTTQSRVPQSMKSSPNAAAAAAGRQPRREASNVVIACRQCRARKIRCDSTRPVCHNCTRRNNECEYDAVPKRRGPDKRPGTRQRSCKKRPTDAATPPKKKRKTDEELGDPVLGRIKTDPADVDAKGHGLSFGAMHEGSSTSHSSSSPLDIHDPSRNFSDMAYPRDGLSVDSRHHPDPLAYATRSPDTKHFLRNGDLNGNGRRHHHDDYSKATFIPLSPSVEYTRKTWWDNLLREHPLNEILSDLNFLLTSSSYWLSFIHLPTFFRDLQDPAQRVRMQPALIMAALAMATLMKSSEIELRAEGRNRAVMYRDTAQTLLESACNQHLVDYTLAEAALILALFENSCHPNYNSERASCSLQFLDRIVSVLSLTFIDRHDADVSQFNTRSAPAVFLPDNYRPPKKCCCVASPPSMPGGVEGYHPYSQIIPPWNPSWSEAEIRKEECRRLCWVALALVANYTLQCSAFRVEPMQFFLSDPSNFALLFPGEAYERALGHEQLYGQSPKDSVWAVYCRSMLLWSSALRPSDDRWSSEHQTRFTLDILAETRVVQAALDMHQCSVDSTLLDVCRVFLYNTQLTATYELRRRLQDVDNAATFDRRQAEEWLYYQEQIAKGTKAAVLQLGEAPGHLLSRRPFQVNWIATQVMICLSLWNYDRSLVHALELAKSFLIPLDVLNALWPSTVQRVRRDELRQRLEEACASARLPTPLPAELTLPPILRA</sequence>
<dbReference type="InParanoid" id="S8FUB3"/>
<accession>S8FUB3</accession>
<name>S8FUB3_FOMSC</name>
<evidence type="ECO:0000256" key="1">
    <source>
        <dbReference type="ARBA" id="ARBA00004123"/>
    </source>
</evidence>
<evidence type="ECO:0000256" key="6">
    <source>
        <dbReference type="SAM" id="MobiDB-lite"/>
    </source>
</evidence>
<gene>
    <name evidence="8" type="ORF">FOMPIDRAFT_1112959</name>
</gene>
<evidence type="ECO:0000256" key="5">
    <source>
        <dbReference type="ARBA" id="ARBA00023242"/>
    </source>
</evidence>
<dbReference type="eggNOG" id="ENOG502QWTJ">
    <property type="taxonomic scope" value="Eukaryota"/>
</dbReference>
<reference evidence="8 9" key="1">
    <citation type="journal article" date="2012" name="Science">
        <title>The Paleozoic origin of enzymatic lignin decomposition reconstructed from 31 fungal genomes.</title>
        <authorList>
            <person name="Floudas D."/>
            <person name="Binder M."/>
            <person name="Riley R."/>
            <person name="Barry K."/>
            <person name="Blanchette R.A."/>
            <person name="Henrissat B."/>
            <person name="Martinez A.T."/>
            <person name="Otillar R."/>
            <person name="Spatafora J.W."/>
            <person name="Yadav J.S."/>
            <person name="Aerts A."/>
            <person name="Benoit I."/>
            <person name="Boyd A."/>
            <person name="Carlson A."/>
            <person name="Copeland A."/>
            <person name="Coutinho P.M."/>
            <person name="de Vries R.P."/>
            <person name="Ferreira P."/>
            <person name="Findley K."/>
            <person name="Foster B."/>
            <person name="Gaskell J."/>
            <person name="Glotzer D."/>
            <person name="Gorecki P."/>
            <person name="Heitman J."/>
            <person name="Hesse C."/>
            <person name="Hori C."/>
            <person name="Igarashi K."/>
            <person name="Jurgens J.A."/>
            <person name="Kallen N."/>
            <person name="Kersten P."/>
            <person name="Kohler A."/>
            <person name="Kuees U."/>
            <person name="Kumar T.K.A."/>
            <person name="Kuo A."/>
            <person name="LaButti K."/>
            <person name="Larrondo L.F."/>
            <person name="Lindquist E."/>
            <person name="Ling A."/>
            <person name="Lombard V."/>
            <person name="Lucas S."/>
            <person name="Lundell T."/>
            <person name="Martin R."/>
            <person name="McLaughlin D.J."/>
            <person name="Morgenstern I."/>
            <person name="Morin E."/>
            <person name="Murat C."/>
            <person name="Nagy L.G."/>
            <person name="Nolan M."/>
            <person name="Ohm R.A."/>
            <person name="Patyshakuliyeva A."/>
            <person name="Rokas A."/>
            <person name="Ruiz-Duenas F.J."/>
            <person name="Sabat G."/>
            <person name="Salamov A."/>
            <person name="Samejima M."/>
            <person name="Schmutz J."/>
            <person name="Slot J.C."/>
            <person name="St John F."/>
            <person name="Stenlid J."/>
            <person name="Sun H."/>
            <person name="Sun S."/>
            <person name="Syed K."/>
            <person name="Tsang A."/>
            <person name="Wiebenga A."/>
            <person name="Young D."/>
            <person name="Pisabarro A."/>
            <person name="Eastwood D.C."/>
            <person name="Martin F."/>
            <person name="Cullen D."/>
            <person name="Grigoriev I.V."/>
            <person name="Hibbett D.S."/>
        </authorList>
    </citation>
    <scope>NUCLEOTIDE SEQUENCE</scope>
    <source>
        <strain evidence="9">FP-58527</strain>
    </source>
</reference>
<dbReference type="PROSITE" id="PS00463">
    <property type="entry name" value="ZN2_CY6_FUNGAL_1"/>
    <property type="match status" value="1"/>
</dbReference>
<keyword evidence="4" id="KW-0804">Transcription</keyword>
<evidence type="ECO:0000313" key="8">
    <source>
        <dbReference type="EMBL" id="EPT04746.1"/>
    </source>
</evidence>
<dbReference type="STRING" id="743788.S8FUB3"/>
<keyword evidence="3" id="KW-0805">Transcription regulation</keyword>
<comment type="subcellular location">
    <subcellularLocation>
        <location evidence="1">Nucleus</location>
    </subcellularLocation>
</comment>
<feature type="compositionally biased region" description="Polar residues" evidence="6">
    <location>
        <begin position="165"/>
        <end position="191"/>
    </location>
</feature>
<keyword evidence="9" id="KW-1185">Reference proteome</keyword>
<feature type="region of interest" description="Disordered" evidence="6">
    <location>
        <begin position="243"/>
        <end position="326"/>
    </location>
</feature>
<dbReference type="AlphaFoldDB" id="S8FUB3"/>
<dbReference type="GO" id="GO:0000981">
    <property type="term" value="F:DNA-binding transcription factor activity, RNA polymerase II-specific"/>
    <property type="evidence" value="ECO:0007669"/>
    <property type="project" value="InterPro"/>
</dbReference>
<dbReference type="Proteomes" id="UP000015241">
    <property type="component" value="Unassembled WGS sequence"/>
</dbReference>
<dbReference type="HOGENOM" id="CLU_010791_0_0_1"/>
<dbReference type="GO" id="GO:0008270">
    <property type="term" value="F:zinc ion binding"/>
    <property type="evidence" value="ECO:0007669"/>
    <property type="project" value="InterPro"/>
</dbReference>
<dbReference type="PROSITE" id="PS50048">
    <property type="entry name" value="ZN2_CY6_FUNGAL_2"/>
    <property type="match status" value="1"/>
</dbReference>
<dbReference type="SMART" id="SM00066">
    <property type="entry name" value="GAL4"/>
    <property type="match status" value="1"/>
</dbReference>
<dbReference type="InterPro" id="IPR001138">
    <property type="entry name" value="Zn2Cys6_DnaBD"/>
</dbReference>
<feature type="compositionally biased region" description="Basic and acidic residues" evidence="6">
    <location>
        <begin position="290"/>
        <end position="301"/>
    </location>
</feature>
<dbReference type="PANTHER" id="PTHR47338">
    <property type="entry name" value="ZN(II)2CYS6 TRANSCRIPTION FACTOR (EUROFUNG)-RELATED"/>
    <property type="match status" value="1"/>
</dbReference>
<evidence type="ECO:0000313" key="9">
    <source>
        <dbReference type="Proteomes" id="UP000015241"/>
    </source>
</evidence>
<dbReference type="SUPFAM" id="SSF57701">
    <property type="entry name" value="Zn2/Cys6 DNA-binding domain"/>
    <property type="match status" value="1"/>
</dbReference>
<proteinExistence type="predicted"/>
<protein>
    <recommendedName>
        <fullName evidence="7">Zn(2)-C6 fungal-type domain-containing protein</fullName>
    </recommendedName>
</protein>
<evidence type="ECO:0000256" key="2">
    <source>
        <dbReference type="ARBA" id="ARBA00022723"/>
    </source>
</evidence>
<feature type="compositionally biased region" description="Basic residues" evidence="6">
    <location>
        <begin position="246"/>
        <end position="263"/>
    </location>
</feature>